<organism evidence="2 3">
    <name type="scientific">Flavivirga aquatica</name>
    <dbReference type="NCBI Taxonomy" id="1849968"/>
    <lineage>
        <taxon>Bacteria</taxon>
        <taxon>Pseudomonadati</taxon>
        <taxon>Bacteroidota</taxon>
        <taxon>Flavobacteriia</taxon>
        <taxon>Flavobacteriales</taxon>
        <taxon>Flavobacteriaceae</taxon>
        <taxon>Flavivirga</taxon>
    </lineage>
</organism>
<feature type="signal peptide" evidence="1">
    <location>
        <begin position="1"/>
        <end position="23"/>
    </location>
</feature>
<evidence type="ECO:0000313" key="2">
    <source>
        <dbReference type="EMBL" id="OEJ98863.1"/>
    </source>
</evidence>
<protein>
    <recommendedName>
        <fullName evidence="4">Lipoprotein</fullName>
    </recommendedName>
</protein>
<evidence type="ECO:0000313" key="3">
    <source>
        <dbReference type="Proteomes" id="UP000095713"/>
    </source>
</evidence>
<keyword evidence="1" id="KW-0732">Signal</keyword>
<evidence type="ECO:0008006" key="4">
    <source>
        <dbReference type="Google" id="ProtNLM"/>
    </source>
</evidence>
<gene>
    <name evidence="2" type="ORF">A8C32_06655</name>
</gene>
<reference evidence="2 3" key="1">
    <citation type="submission" date="2016-05" db="EMBL/GenBank/DDBJ databases">
        <title>Draft Genome Sequence of Algibacter sp. Strain SK-16 Isolated from the Surface Water of Aburatsubo Inlet.</title>
        <authorList>
            <person name="Wong S.-K."/>
            <person name="Yoshizawa S."/>
            <person name="Nakajima Y."/>
            <person name="Ogura Y."/>
            <person name="Tetsuya H."/>
            <person name="Hamasaki K."/>
        </authorList>
    </citation>
    <scope>NUCLEOTIDE SEQUENCE [LARGE SCALE GENOMIC DNA]</scope>
    <source>
        <strain evidence="2 3">SK-16</strain>
    </source>
</reference>
<keyword evidence="3" id="KW-1185">Reference proteome</keyword>
<name>A0A1E5SIC2_9FLAO</name>
<proteinExistence type="predicted"/>
<accession>A0A1E5SIC2</accession>
<feature type="chain" id="PRO_5009185023" description="Lipoprotein" evidence="1">
    <location>
        <begin position="24"/>
        <end position="268"/>
    </location>
</feature>
<dbReference type="AlphaFoldDB" id="A0A1E5SIC2"/>
<dbReference type="Proteomes" id="UP000095713">
    <property type="component" value="Unassembled WGS sequence"/>
</dbReference>
<sequence>MKHLITKTLSIFIFMSLIFLVNACSSEETKSENSLETNQVLKQQKQNTFEAWQSANLSTLFSKFKDQSFSYTFSKEGFKQNLANDQLKHFRFYLGVKNNQLEITVYGLTADEMKLPNPQKGKITLNSTKFENYKNISTLNFAAKLKKVTNKSAKKHILALSSAVDYIVAWENALKDLSTLESKVSYDAIRIRSFTIHKEAIEFLVNKNQSSNIELFLGLNKEFKMTTVFLESGNLDNKLSKQTNRTYALDLTTPCPNMCDKKMDDLYN</sequence>
<comment type="caution">
    <text evidence="2">The sequence shown here is derived from an EMBL/GenBank/DDBJ whole genome shotgun (WGS) entry which is preliminary data.</text>
</comment>
<dbReference type="OrthoDB" id="1344394at2"/>
<evidence type="ECO:0000256" key="1">
    <source>
        <dbReference type="SAM" id="SignalP"/>
    </source>
</evidence>
<dbReference type="EMBL" id="MDJD01000054">
    <property type="protein sequence ID" value="OEJ98863.1"/>
    <property type="molecule type" value="Genomic_DNA"/>
</dbReference>
<dbReference type="RefSeq" id="WP_069831546.1">
    <property type="nucleotide sequence ID" value="NZ_MDJD01000054.1"/>
</dbReference>